<feature type="transmembrane region" description="Helical" evidence="7">
    <location>
        <begin position="124"/>
        <end position="143"/>
    </location>
</feature>
<keyword evidence="4 7" id="KW-0812">Transmembrane</keyword>
<keyword evidence="3" id="KW-1003">Cell membrane</keyword>
<evidence type="ECO:0000259" key="8">
    <source>
        <dbReference type="PROSITE" id="PS50928"/>
    </source>
</evidence>
<dbReference type="KEGG" id="pory:EJA05_11865"/>
<evidence type="ECO:0000256" key="1">
    <source>
        <dbReference type="ARBA" id="ARBA00004651"/>
    </source>
</evidence>
<proteinExistence type="inferred from homology"/>
<comment type="similarity">
    <text evidence="7">Belongs to the binding-protein-dependent transport system permease family.</text>
</comment>
<comment type="subcellular location">
    <subcellularLocation>
        <location evidence="1 7">Cell membrane</location>
        <topology evidence="1 7">Multi-pass membrane protein</topology>
    </subcellularLocation>
</comment>
<organism evidence="9 10">
    <name type="scientific">Pseudomonas entomophila</name>
    <dbReference type="NCBI Taxonomy" id="312306"/>
    <lineage>
        <taxon>Bacteria</taxon>
        <taxon>Pseudomonadati</taxon>
        <taxon>Pseudomonadota</taxon>
        <taxon>Gammaproteobacteria</taxon>
        <taxon>Pseudomonadales</taxon>
        <taxon>Pseudomonadaceae</taxon>
        <taxon>Pseudomonas</taxon>
    </lineage>
</organism>
<protein>
    <submittedName>
        <fullName evidence="9">ABC transporter permease</fullName>
    </submittedName>
</protein>
<dbReference type="GO" id="GO:0055085">
    <property type="term" value="P:transmembrane transport"/>
    <property type="evidence" value="ECO:0007669"/>
    <property type="project" value="InterPro"/>
</dbReference>
<dbReference type="PROSITE" id="PS50928">
    <property type="entry name" value="ABC_TM1"/>
    <property type="match status" value="1"/>
</dbReference>
<feature type="transmembrane region" description="Helical" evidence="7">
    <location>
        <begin position="96"/>
        <end position="118"/>
    </location>
</feature>
<evidence type="ECO:0000256" key="2">
    <source>
        <dbReference type="ARBA" id="ARBA00022448"/>
    </source>
</evidence>
<name>A0A3S8UJ27_9PSED</name>
<feature type="transmembrane region" description="Helical" evidence="7">
    <location>
        <begin position="60"/>
        <end position="84"/>
    </location>
</feature>
<gene>
    <name evidence="9" type="ORF">EJA05_11865</name>
</gene>
<evidence type="ECO:0000256" key="4">
    <source>
        <dbReference type="ARBA" id="ARBA00022692"/>
    </source>
</evidence>
<evidence type="ECO:0000256" key="3">
    <source>
        <dbReference type="ARBA" id="ARBA00022475"/>
    </source>
</evidence>
<feature type="domain" description="ABC transmembrane type-1" evidence="8">
    <location>
        <begin position="58"/>
        <end position="238"/>
    </location>
</feature>
<evidence type="ECO:0000256" key="6">
    <source>
        <dbReference type="ARBA" id="ARBA00023136"/>
    </source>
</evidence>
<evidence type="ECO:0000256" key="5">
    <source>
        <dbReference type="ARBA" id="ARBA00022989"/>
    </source>
</evidence>
<dbReference type="Proteomes" id="UP000268230">
    <property type="component" value="Chromosome"/>
</dbReference>
<keyword evidence="5 7" id="KW-1133">Transmembrane helix</keyword>
<keyword evidence="2 7" id="KW-0813">Transport</keyword>
<dbReference type="AlphaFoldDB" id="A0A3S8UJ27"/>
<reference evidence="9 10" key="1">
    <citation type="submission" date="2018-12" db="EMBL/GenBank/DDBJ databases">
        <authorList>
            <person name="Li S."/>
            <person name="Yang R."/>
            <person name="Chen G."/>
            <person name="Zou L."/>
            <person name="Zhang C."/>
            <person name="Chen Y."/>
            <person name="Liu Z."/>
            <person name="Li Y."/>
            <person name="Yan Y."/>
            <person name="Huang M."/>
            <person name="Chen T."/>
        </authorList>
    </citation>
    <scope>NUCLEOTIDE SEQUENCE [LARGE SCALE GENOMIC DNA]</scope>
    <source>
        <strain evidence="9 10">1257</strain>
    </source>
</reference>
<dbReference type="InterPro" id="IPR035906">
    <property type="entry name" value="MetI-like_sf"/>
</dbReference>
<feature type="transmembrane region" description="Helical" evidence="7">
    <location>
        <begin position="177"/>
        <end position="199"/>
    </location>
</feature>
<accession>A0A3S8UJ27</accession>
<evidence type="ECO:0000256" key="7">
    <source>
        <dbReference type="RuleBase" id="RU363032"/>
    </source>
</evidence>
<dbReference type="SUPFAM" id="SSF161098">
    <property type="entry name" value="MetI-like"/>
    <property type="match status" value="1"/>
</dbReference>
<dbReference type="Pfam" id="PF00528">
    <property type="entry name" value="BPD_transp_1"/>
    <property type="match status" value="1"/>
</dbReference>
<keyword evidence="6 7" id="KW-0472">Membrane</keyword>
<dbReference type="OrthoDB" id="8138334at2"/>
<evidence type="ECO:0000313" key="9">
    <source>
        <dbReference type="EMBL" id="AZL68375.1"/>
    </source>
</evidence>
<dbReference type="GO" id="GO:0005886">
    <property type="term" value="C:plasma membrane"/>
    <property type="evidence" value="ECO:0007669"/>
    <property type="project" value="UniProtKB-SubCell"/>
</dbReference>
<dbReference type="EMBL" id="CP034338">
    <property type="protein sequence ID" value="AZL68375.1"/>
    <property type="molecule type" value="Genomic_DNA"/>
</dbReference>
<evidence type="ECO:0000313" key="10">
    <source>
        <dbReference type="Proteomes" id="UP000268230"/>
    </source>
</evidence>
<dbReference type="InterPro" id="IPR000515">
    <property type="entry name" value="MetI-like"/>
</dbReference>
<dbReference type="PANTHER" id="PTHR30151:SF20">
    <property type="entry name" value="ABC TRANSPORTER PERMEASE PROTEIN HI_0355-RELATED"/>
    <property type="match status" value="1"/>
</dbReference>
<sequence>MSRLPAFAYPLISTLLLLLAWQLAISLFGVPDYILASPRDVLLALWQGVNQGDLLKHVWITLGEVLGGFLCGSALALLLGALLSESTLFERFCYPLLLALQSAPKVALAPLILVWFGFEHTSKLIIVALTCFFPLFVNTFSGIRRADPDLLDACRAFSASRAYLFFHVKLPAAAGDIFAGLQIAVSLALIGAVVAEFLAAQGGLGFLVQAASVNMNMPLMFAAVLLLALLGVAGSQLVRWLERRVIFWTRGSHATTDSGDR</sequence>
<dbReference type="CDD" id="cd06261">
    <property type="entry name" value="TM_PBP2"/>
    <property type="match status" value="1"/>
</dbReference>
<feature type="transmembrane region" description="Helical" evidence="7">
    <location>
        <begin position="219"/>
        <end position="241"/>
    </location>
</feature>
<dbReference type="Gene3D" id="1.10.3720.10">
    <property type="entry name" value="MetI-like"/>
    <property type="match status" value="1"/>
</dbReference>
<dbReference type="PANTHER" id="PTHR30151">
    <property type="entry name" value="ALKANE SULFONATE ABC TRANSPORTER-RELATED, MEMBRANE SUBUNIT"/>
    <property type="match status" value="1"/>
</dbReference>